<keyword evidence="4" id="KW-0663">Pyridoxal phosphate</keyword>
<dbReference type="PANTHER" id="PTHR42790">
    <property type="entry name" value="AMINOTRANSFERASE"/>
    <property type="match status" value="1"/>
</dbReference>
<dbReference type="PANTHER" id="PTHR42790:SF19">
    <property type="entry name" value="KYNURENINE_ALPHA-AMINOADIPATE AMINOTRANSFERASE, MITOCHONDRIAL"/>
    <property type="match status" value="1"/>
</dbReference>
<dbReference type="Proteomes" id="UP000198323">
    <property type="component" value="Unassembled WGS sequence"/>
</dbReference>
<evidence type="ECO:0000313" key="6">
    <source>
        <dbReference type="EMBL" id="OXB55516.1"/>
    </source>
</evidence>
<keyword evidence="7" id="KW-1185">Reference proteome</keyword>
<dbReference type="CDD" id="cd00609">
    <property type="entry name" value="AAT_like"/>
    <property type="match status" value="1"/>
</dbReference>
<dbReference type="OrthoDB" id="691673at2759"/>
<dbReference type="InterPro" id="IPR015424">
    <property type="entry name" value="PyrdxlP-dep_Trfase"/>
</dbReference>
<name>A0A226MJM8_CALSU</name>
<dbReference type="GO" id="GO:0016212">
    <property type="term" value="F:kynurenine-oxoglutarate transaminase activity"/>
    <property type="evidence" value="ECO:0007669"/>
    <property type="project" value="TreeGrafter"/>
</dbReference>
<feature type="domain" description="Aminotransferase class I/classII large" evidence="5">
    <location>
        <begin position="23"/>
        <end position="136"/>
    </location>
</feature>
<reference evidence="6 7" key="1">
    <citation type="submission" date="2016-07" db="EMBL/GenBank/DDBJ databases">
        <title>Disparate Historic Effective Population Sizes Predicted by Modern Levels of Genome Diversity for the Scaled Quail (Callipepla squamata) and the Northern Bobwhite (Colinus virginianus): Inferences from First and Second Generation Draft Genome Assemblies for Sympatric New World Quail.</title>
        <authorList>
            <person name="Oldeschulte D.L."/>
            <person name="Halley Y.A."/>
            <person name="Bhattarai E.K."/>
            <person name="Brashear W.A."/>
            <person name="Hill J."/>
            <person name="Metz R.P."/>
            <person name="Johnson C.D."/>
            <person name="Rollins D."/>
            <person name="Peterson M.J."/>
            <person name="Bickhart D.M."/>
            <person name="Decker J.E."/>
            <person name="Seabury C.M."/>
        </authorList>
    </citation>
    <scope>NUCLEOTIDE SEQUENCE [LARGE SCALE GENOMIC DNA]</scope>
    <source>
        <strain evidence="6 7">Texas</strain>
        <tissue evidence="6">Leg muscle</tissue>
    </source>
</reference>
<dbReference type="GO" id="GO:0030170">
    <property type="term" value="F:pyridoxal phosphate binding"/>
    <property type="evidence" value="ECO:0007669"/>
    <property type="project" value="InterPro"/>
</dbReference>
<evidence type="ECO:0000256" key="4">
    <source>
        <dbReference type="ARBA" id="ARBA00022898"/>
    </source>
</evidence>
<dbReference type="InterPro" id="IPR050859">
    <property type="entry name" value="Class-I_PLP-dep_aminotransf"/>
</dbReference>
<dbReference type="AlphaFoldDB" id="A0A226MJM8"/>
<dbReference type="GO" id="GO:1901605">
    <property type="term" value="P:alpha-amino acid metabolic process"/>
    <property type="evidence" value="ECO:0007669"/>
    <property type="project" value="TreeGrafter"/>
</dbReference>
<gene>
    <name evidence="6" type="ORF">ASZ78_006250</name>
</gene>
<dbReference type="InterPro" id="IPR004839">
    <property type="entry name" value="Aminotransferase_I/II_large"/>
</dbReference>
<dbReference type="Gene3D" id="3.40.640.10">
    <property type="entry name" value="Type I PLP-dependent aspartate aminotransferase-like (Major domain)"/>
    <property type="match status" value="1"/>
</dbReference>
<accession>A0A226MJM8</accession>
<dbReference type="SUPFAM" id="SSF53383">
    <property type="entry name" value="PLP-dependent transferases"/>
    <property type="match status" value="1"/>
</dbReference>
<proteinExistence type="predicted"/>
<evidence type="ECO:0000256" key="2">
    <source>
        <dbReference type="ARBA" id="ARBA00022576"/>
    </source>
</evidence>
<sequence length="153" mass="17023">MYMNAQMNGKACQKILNFLSQVFEMLINPGDSILLDAPTYSGTLAALRPLGCSIINVPSDQHGIIPKALQEILSARSPEDIKNHSCAFPKFLYTIPNGCNPTGNSLTTDRKKEIYQLARKYDFLIIEDDPYYFLQFEKIQESNVNSALAASGL</sequence>
<evidence type="ECO:0000256" key="1">
    <source>
        <dbReference type="ARBA" id="ARBA00001933"/>
    </source>
</evidence>
<comment type="caution">
    <text evidence="6">The sequence shown here is derived from an EMBL/GenBank/DDBJ whole genome shotgun (WGS) entry which is preliminary data.</text>
</comment>
<dbReference type="EMBL" id="MCFN01000736">
    <property type="protein sequence ID" value="OXB55516.1"/>
    <property type="molecule type" value="Genomic_DNA"/>
</dbReference>
<keyword evidence="3" id="KW-0808">Transferase</keyword>
<protein>
    <recommendedName>
        <fullName evidence="5">Aminotransferase class I/classII large domain-containing protein</fullName>
    </recommendedName>
</protein>
<evidence type="ECO:0000259" key="5">
    <source>
        <dbReference type="Pfam" id="PF00155"/>
    </source>
</evidence>
<dbReference type="Pfam" id="PF00155">
    <property type="entry name" value="Aminotran_1_2"/>
    <property type="match status" value="1"/>
</dbReference>
<organism evidence="6 7">
    <name type="scientific">Callipepla squamata</name>
    <name type="common">Scaled quail</name>
    <dbReference type="NCBI Taxonomy" id="9009"/>
    <lineage>
        <taxon>Eukaryota</taxon>
        <taxon>Metazoa</taxon>
        <taxon>Chordata</taxon>
        <taxon>Craniata</taxon>
        <taxon>Vertebrata</taxon>
        <taxon>Euteleostomi</taxon>
        <taxon>Archelosauria</taxon>
        <taxon>Archosauria</taxon>
        <taxon>Dinosauria</taxon>
        <taxon>Saurischia</taxon>
        <taxon>Theropoda</taxon>
        <taxon>Coelurosauria</taxon>
        <taxon>Aves</taxon>
        <taxon>Neognathae</taxon>
        <taxon>Galloanserae</taxon>
        <taxon>Galliformes</taxon>
        <taxon>Odontophoridae</taxon>
        <taxon>Callipepla</taxon>
    </lineage>
</organism>
<dbReference type="STRING" id="9009.A0A226MJM8"/>
<evidence type="ECO:0000313" key="7">
    <source>
        <dbReference type="Proteomes" id="UP000198323"/>
    </source>
</evidence>
<dbReference type="InterPro" id="IPR015421">
    <property type="entry name" value="PyrdxlP-dep_Trfase_major"/>
</dbReference>
<keyword evidence="2" id="KW-0032">Aminotransferase</keyword>
<evidence type="ECO:0000256" key="3">
    <source>
        <dbReference type="ARBA" id="ARBA00022679"/>
    </source>
</evidence>
<comment type="cofactor">
    <cofactor evidence="1">
        <name>pyridoxal 5'-phosphate</name>
        <dbReference type="ChEBI" id="CHEBI:597326"/>
    </cofactor>
</comment>